<keyword evidence="10" id="KW-0472">Membrane</keyword>
<reference evidence="17" key="1">
    <citation type="submission" date="2016-11" db="UniProtKB">
        <authorList>
            <consortium name="WormBaseParasite"/>
        </authorList>
    </citation>
    <scope>IDENTIFICATION</scope>
    <source>
        <strain evidence="17">pt0022</strain>
    </source>
</reference>
<comment type="similarity">
    <text evidence="2 15">Belongs to the ATPase e subunit family.</text>
</comment>
<evidence type="ECO:0000256" key="5">
    <source>
        <dbReference type="ARBA" id="ARBA00022781"/>
    </source>
</evidence>
<keyword evidence="3 15" id="KW-0813">Transport</keyword>
<evidence type="ECO:0000256" key="6">
    <source>
        <dbReference type="ARBA" id="ARBA00022792"/>
    </source>
</evidence>
<organism evidence="17">
    <name type="scientific">Wuchereria bancrofti</name>
    <dbReference type="NCBI Taxonomy" id="6293"/>
    <lineage>
        <taxon>Eukaryota</taxon>
        <taxon>Metazoa</taxon>
        <taxon>Ecdysozoa</taxon>
        <taxon>Nematoda</taxon>
        <taxon>Chromadorea</taxon>
        <taxon>Rhabditida</taxon>
        <taxon>Spirurina</taxon>
        <taxon>Spiruromorpha</taxon>
        <taxon>Filarioidea</taxon>
        <taxon>Onchocercidae</taxon>
        <taxon>Wuchereria</taxon>
    </lineage>
</organism>
<dbReference type="STRING" id="6293.A0A1I8EVC3"/>
<comment type="subunit">
    <text evidence="13">Component of the ATP synthase complex composed at least of ATP5F1A/subunit alpha, ATP5F1B/subunit beta, ATP5MC1/subunit c (homooctomer), MT-ATP6/subunit a, MT-ATP8/subunit 8, ATP5ME/subunit e, ATP5MF/subunit f, ATP5MG/subunit g, ATP5MK/subunit k, ATP5MJ/subunit j, ATP5F1C/subunit gamma, ATP5F1D/subunit delta, ATP5F1E/subunit epsilon, ATP5PF/subunit F6, ATP5PB/subunit b, ATP5PD/subunit d, ATP5PO/subunit OSCP. ATP synthase complex consists of a soluble F(1) head domain (subunits alpha(3) and beta(3)) - the catalytic core - and a membrane F(0) domain - the membrane proton channel (subunits c, a, 8, e, f, g, k and j). These two domains are linked by a central stalk (subunits gamma, delta, and epsilon) rotating inside the F1 region and a stationary peripheral stalk (subunits F6, b, d, and OSCP).</text>
</comment>
<comment type="subunit">
    <text evidence="15">F-type ATPases have 2 components, CF(1) - the catalytic core - and CF(0) - the membrane proton channel. CF(1) and CF(0) have multiple subunits.</text>
</comment>
<evidence type="ECO:0000256" key="2">
    <source>
        <dbReference type="ARBA" id="ARBA00007333"/>
    </source>
</evidence>
<dbReference type="GO" id="GO:0045259">
    <property type="term" value="C:proton-transporting ATP synthase complex"/>
    <property type="evidence" value="ECO:0007669"/>
    <property type="project" value="UniProtKB-UniRule"/>
</dbReference>
<feature type="coiled-coil region" evidence="16">
    <location>
        <begin position="85"/>
        <end position="112"/>
    </location>
</feature>
<proteinExistence type="inferred from homology"/>
<evidence type="ECO:0000256" key="13">
    <source>
        <dbReference type="ARBA" id="ARBA00064647"/>
    </source>
</evidence>
<evidence type="ECO:0000256" key="16">
    <source>
        <dbReference type="SAM" id="Coils"/>
    </source>
</evidence>
<dbReference type="GO" id="GO:0005743">
    <property type="term" value="C:mitochondrial inner membrane"/>
    <property type="evidence" value="ECO:0007669"/>
    <property type="project" value="UniProtKB-SubCell"/>
</dbReference>
<keyword evidence="4 15" id="KW-0138">CF(0)</keyword>
<protein>
    <recommendedName>
        <fullName evidence="14 15">ATP synthase F(0) complex subunit e, mitochondrial</fullName>
    </recommendedName>
</protein>
<keyword evidence="9 15" id="KW-0496">Mitochondrion</keyword>
<evidence type="ECO:0000256" key="15">
    <source>
        <dbReference type="RuleBase" id="RU367005"/>
    </source>
</evidence>
<dbReference type="InterPro" id="IPR008386">
    <property type="entry name" value="ATP_synth_F0_esu_mt"/>
</dbReference>
<keyword evidence="6 15" id="KW-0999">Mitochondrion inner membrane</keyword>
<evidence type="ECO:0000256" key="9">
    <source>
        <dbReference type="ARBA" id="ARBA00023128"/>
    </source>
</evidence>
<accession>A0A1I8EVC3</accession>
<evidence type="ECO:0000256" key="1">
    <source>
        <dbReference type="ARBA" id="ARBA00004273"/>
    </source>
</evidence>
<comment type="subcellular location">
    <subcellularLocation>
        <location evidence="1 15">Mitochondrion inner membrane</location>
    </subcellularLocation>
</comment>
<keyword evidence="16" id="KW-0175">Coiled coil</keyword>
<sequence length="141" mass="16378">MEMRDMQGKQPLIPKQLFKSQKYGTPNFITGHSGAGKTPMSSQQDPTKIILPPPIRVSPLLRFMRYSFLGLGVFWGFFRYRMICEKHAVVRQKEHEKKLEKAEKERILRKQQGDKSLYDIYLNILETDLDEGGSLFGSVRE</sequence>
<dbReference type="GO" id="GO:0015986">
    <property type="term" value="P:proton motive force-driven ATP synthesis"/>
    <property type="evidence" value="ECO:0007669"/>
    <property type="project" value="InterPro"/>
</dbReference>
<dbReference type="AlphaFoldDB" id="A0A1I8EVC3"/>
<comment type="function">
    <text evidence="12 15">Subunit e, of the mitochondrial membrane ATP synthase complex (F(1)F(0) ATP synthase or Complex V) that produces ATP from ADP in the presence of a proton gradient across the membrane which is generated by electron transport complexes of the respiratory chain. ATP synthase complex consist of a soluble F(1) head domain - the catalytic core - and a membrane F(1) domain - the membrane proton channel. These two domains are linked by a central stalk rotating inside the F(1) region and a stationary peripheral stalk. During catalysis, ATP synthesis in the catalytic domain of F(1) is coupled via a rotary mechanism of the central stalk subunits to proton translocation. In vivo, can only synthesize ATP although its ATP hydrolase activity can be activated artificially in vitro. Part of the complex F(0) domain.</text>
</comment>
<evidence type="ECO:0000256" key="4">
    <source>
        <dbReference type="ARBA" id="ARBA00022547"/>
    </source>
</evidence>
<dbReference type="Pfam" id="PF05680">
    <property type="entry name" value="ATP-synt_E"/>
    <property type="match status" value="1"/>
</dbReference>
<dbReference type="WBParaSite" id="maker-PairedContig_5569-snap-gene-0.22-mRNA-1">
    <property type="protein sequence ID" value="maker-PairedContig_5569-snap-gene-0.22-mRNA-1"/>
    <property type="gene ID" value="maker-PairedContig_5569-snap-gene-0.22"/>
</dbReference>
<evidence type="ECO:0000256" key="14">
    <source>
        <dbReference type="ARBA" id="ARBA00074682"/>
    </source>
</evidence>
<dbReference type="PANTHER" id="PTHR12427:SF1">
    <property type="entry name" value="ATP SYNTHASE SUBUNIT E, MITOCHONDRIAL"/>
    <property type="match status" value="1"/>
</dbReference>
<name>A0A1I8EVC3_WUCBA</name>
<evidence type="ECO:0000313" key="17">
    <source>
        <dbReference type="WBParaSite" id="maker-PairedContig_5569-snap-gene-0.22-mRNA-1"/>
    </source>
</evidence>
<evidence type="ECO:0000256" key="12">
    <source>
        <dbReference type="ARBA" id="ARBA00057306"/>
    </source>
</evidence>
<dbReference type="PANTHER" id="PTHR12427">
    <property type="entry name" value="ATP SYNTHASE E CHAIN, MITOCHONDRIAL"/>
    <property type="match status" value="1"/>
</dbReference>
<dbReference type="GO" id="GO:0015078">
    <property type="term" value="F:proton transmembrane transporter activity"/>
    <property type="evidence" value="ECO:0007669"/>
    <property type="project" value="InterPro"/>
</dbReference>
<keyword evidence="11 15" id="KW-0066">ATP synthesis</keyword>
<evidence type="ECO:0000256" key="8">
    <source>
        <dbReference type="ARBA" id="ARBA00023065"/>
    </source>
</evidence>
<evidence type="ECO:0000256" key="3">
    <source>
        <dbReference type="ARBA" id="ARBA00022448"/>
    </source>
</evidence>
<keyword evidence="5 15" id="KW-0375">Hydrogen ion transport</keyword>
<evidence type="ECO:0000256" key="7">
    <source>
        <dbReference type="ARBA" id="ARBA00022990"/>
    </source>
</evidence>
<evidence type="ECO:0000256" key="10">
    <source>
        <dbReference type="ARBA" id="ARBA00023136"/>
    </source>
</evidence>
<keyword evidence="8 15" id="KW-0406">Ion transport</keyword>
<evidence type="ECO:0000256" key="11">
    <source>
        <dbReference type="ARBA" id="ARBA00023310"/>
    </source>
</evidence>
<keyword evidence="7" id="KW-0007">Acetylation</keyword>